<organism evidence="1 2">
    <name type="scientific">Brachyspira aalborgi</name>
    <dbReference type="NCBI Taxonomy" id="29522"/>
    <lineage>
        <taxon>Bacteria</taxon>
        <taxon>Pseudomonadati</taxon>
        <taxon>Spirochaetota</taxon>
        <taxon>Spirochaetia</taxon>
        <taxon>Brachyspirales</taxon>
        <taxon>Brachyspiraceae</taxon>
        <taxon>Brachyspira</taxon>
    </lineage>
</organism>
<reference evidence="1 2" key="1">
    <citation type="journal article" date="1992" name="Lakartidningen">
        <title>[Penicillin V and not amoxicillin is the first choice preparation in acute otitis].</title>
        <authorList>
            <person name="Kamme C."/>
            <person name="Lundgren K."/>
            <person name="Prellner K."/>
        </authorList>
    </citation>
    <scope>NUCLEOTIDE SEQUENCE [LARGE SCALE GENOMIC DNA]</scope>
    <source>
        <strain evidence="1 2">W1</strain>
    </source>
</reference>
<gene>
    <name evidence="1" type="ORF">EPJ80_01615</name>
</gene>
<dbReference type="AlphaFoldDB" id="A0A5C8CKI7"/>
<accession>A0A5C8CKI7</accession>
<comment type="caution">
    <text evidence="1">The sequence shown here is derived from an EMBL/GenBank/DDBJ whole genome shotgun (WGS) entry which is preliminary data.</text>
</comment>
<evidence type="ECO:0000313" key="2">
    <source>
        <dbReference type="Proteomes" id="UP000325116"/>
    </source>
</evidence>
<proteinExistence type="predicted"/>
<dbReference type="Proteomes" id="UP000325116">
    <property type="component" value="Unassembled WGS sequence"/>
</dbReference>
<evidence type="ECO:0000313" key="1">
    <source>
        <dbReference type="EMBL" id="TXJ13465.1"/>
    </source>
</evidence>
<dbReference type="RefSeq" id="WP_147757626.1">
    <property type="nucleotide sequence ID" value="NZ_SAXT01000001.1"/>
</dbReference>
<protein>
    <submittedName>
        <fullName evidence="1">Uncharacterized protein</fullName>
    </submittedName>
</protein>
<dbReference type="EMBL" id="SAXT01000001">
    <property type="protein sequence ID" value="TXJ13465.1"/>
    <property type="molecule type" value="Genomic_DNA"/>
</dbReference>
<name>A0A5C8CKI7_9SPIR</name>
<sequence length="199" mass="24009">MKIVIIILLMGNILFAQFLPELFELNGYKTLKFGMSVEETENKITNYNLILFADYFETIELNENTLLNIYKNDKEELAYYLYFYKDALYRIEICNHIGYSYNNPKFSYPAEGAKIDDIKEKLKMEYGDTSKTDIKYFSYYNKPFEEYILWWTSDLVSISLYVKPDLDTLDKTIKKYSYRISFYDEIKMKEINKDYKRHK</sequence>